<evidence type="ECO:0000259" key="4">
    <source>
        <dbReference type="Pfam" id="PF10531"/>
    </source>
</evidence>
<dbReference type="InterPro" id="IPR049712">
    <property type="entry name" value="Poly_export"/>
</dbReference>
<organism evidence="5 6">
    <name type="scientific">Psychroflexus sediminis</name>
    <dbReference type="NCBI Taxonomy" id="470826"/>
    <lineage>
        <taxon>Bacteria</taxon>
        <taxon>Pseudomonadati</taxon>
        <taxon>Bacteroidota</taxon>
        <taxon>Flavobacteriia</taxon>
        <taxon>Flavobacteriales</taxon>
        <taxon>Flavobacteriaceae</taxon>
        <taxon>Psychroflexus</taxon>
    </lineage>
</organism>
<dbReference type="PROSITE" id="PS51257">
    <property type="entry name" value="PROKAR_LIPOPROTEIN"/>
    <property type="match status" value="1"/>
</dbReference>
<keyword evidence="1" id="KW-0732">Signal</keyword>
<dbReference type="PANTHER" id="PTHR33619:SF3">
    <property type="entry name" value="POLYSACCHARIDE EXPORT PROTEIN GFCE-RELATED"/>
    <property type="match status" value="1"/>
</dbReference>
<dbReference type="OrthoDB" id="662756at2"/>
<dbReference type="Pfam" id="PF10531">
    <property type="entry name" value="SLBB"/>
    <property type="match status" value="1"/>
</dbReference>
<evidence type="ECO:0000313" key="5">
    <source>
        <dbReference type="EMBL" id="SDG45641.1"/>
    </source>
</evidence>
<dbReference type="InterPro" id="IPR003715">
    <property type="entry name" value="Poly_export_N"/>
</dbReference>
<keyword evidence="2" id="KW-1133">Transmembrane helix</keyword>
<sequence>MKQSVLLLFSIFVLGCSSRKEVVYYQDIDSREFASIESIYSHPQIQINDILNITTTALNPESVLPFSFNSADNAGAQPRQIELLKLTGYLVNKEGQINFPQLGKIEVKGKTTQEVQDLLEKKLSVYVKNPTVNVRIINFKFTVQGEVKQPGTYEIIEENMTLPQALGLAGSLTINGRRDNIMIYRQEGDGRKVKRIDLTQTDWMNTDYFFIKPNDIIYVEPNQPKVKSAGFVGNVGTLLSVVSILFSAVVLLAR</sequence>
<dbReference type="PANTHER" id="PTHR33619">
    <property type="entry name" value="POLYSACCHARIDE EXPORT PROTEIN GFCE-RELATED"/>
    <property type="match status" value="1"/>
</dbReference>
<feature type="domain" description="Polysaccharide export protein N-terminal" evidence="3">
    <location>
        <begin position="44"/>
        <end position="136"/>
    </location>
</feature>
<gene>
    <name evidence="5" type="ORF">SAMN04488027_10217</name>
</gene>
<dbReference type="GO" id="GO:0015159">
    <property type="term" value="F:polysaccharide transmembrane transporter activity"/>
    <property type="evidence" value="ECO:0007669"/>
    <property type="project" value="InterPro"/>
</dbReference>
<dbReference type="InterPro" id="IPR019554">
    <property type="entry name" value="Soluble_ligand-bd"/>
</dbReference>
<dbReference type="Pfam" id="PF02563">
    <property type="entry name" value="Poly_export"/>
    <property type="match status" value="1"/>
</dbReference>
<evidence type="ECO:0000259" key="3">
    <source>
        <dbReference type="Pfam" id="PF02563"/>
    </source>
</evidence>
<name>A0A1G7UED0_9FLAO</name>
<evidence type="ECO:0000256" key="2">
    <source>
        <dbReference type="SAM" id="Phobius"/>
    </source>
</evidence>
<protein>
    <submittedName>
        <fullName evidence="5">Polysaccharide export outer membrane protein</fullName>
    </submittedName>
</protein>
<feature type="transmembrane region" description="Helical" evidence="2">
    <location>
        <begin position="231"/>
        <end position="253"/>
    </location>
</feature>
<dbReference type="EMBL" id="FNCW01000002">
    <property type="protein sequence ID" value="SDG45641.1"/>
    <property type="molecule type" value="Genomic_DNA"/>
</dbReference>
<evidence type="ECO:0000313" key="6">
    <source>
        <dbReference type="Proteomes" id="UP000199296"/>
    </source>
</evidence>
<proteinExistence type="predicted"/>
<evidence type="ECO:0000256" key="1">
    <source>
        <dbReference type="ARBA" id="ARBA00022729"/>
    </source>
</evidence>
<keyword evidence="6" id="KW-1185">Reference proteome</keyword>
<keyword evidence="2" id="KW-0812">Transmembrane</keyword>
<dbReference type="RefSeq" id="WP_093364762.1">
    <property type="nucleotide sequence ID" value="NZ_FNCW01000002.1"/>
</dbReference>
<reference evidence="5 6" key="1">
    <citation type="submission" date="2016-10" db="EMBL/GenBank/DDBJ databases">
        <authorList>
            <person name="de Groot N.N."/>
        </authorList>
    </citation>
    <scope>NUCLEOTIDE SEQUENCE [LARGE SCALE GENOMIC DNA]</scope>
    <source>
        <strain evidence="5 6">DSM 19803</strain>
    </source>
</reference>
<accession>A0A1G7UED0</accession>
<dbReference type="Gene3D" id="3.30.1950.10">
    <property type="entry name" value="wza like domain"/>
    <property type="match status" value="1"/>
</dbReference>
<dbReference type="AlphaFoldDB" id="A0A1G7UED0"/>
<dbReference type="STRING" id="470826.SAMN04488027_10217"/>
<keyword evidence="2" id="KW-0472">Membrane</keyword>
<dbReference type="Proteomes" id="UP000199296">
    <property type="component" value="Unassembled WGS sequence"/>
</dbReference>
<feature type="domain" description="Soluble ligand binding" evidence="4">
    <location>
        <begin position="140"/>
        <end position="191"/>
    </location>
</feature>